<evidence type="ECO:0000313" key="3">
    <source>
        <dbReference type="EMBL" id="AZA13958.1"/>
    </source>
</evidence>
<keyword evidence="4" id="KW-1185">Reference proteome</keyword>
<feature type="transmembrane region" description="Helical" evidence="2">
    <location>
        <begin position="65"/>
        <end position="86"/>
    </location>
</feature>
<accession>A0A3G6JAL3</accession>
<proteinExistence type="predicted"/>
<reference evidence="3 4" key="1">
    <citation type="submission" date="2018-11" db="EMBL/GenBank/DDBJ databases">
        <authorList>
            <person name="Kleinhagauer T."/>
            <person name="Glaeser S.P."/>
            <person name="Spergser J."/>
            <person name="Ruckert C."/>
            <person name="Kaempfer P."/>
            <person name="Busse H.-J."/>
        </authorList>
    </citation>
    <scope>NUCLEOTIDE SEQUENCE [LARGE SCALE GENOMIC DNA]</scope>
    <source>
        <strain evidence="3 4">200CH</strain>
    </source>
</reference>
<feature type="transmembrane region" description="Helical" evidence="2">
    <location>
        <begin position="39"/>
        <end position="59"/>
    </location>
</feature>
<feature type="compositionally biased region" description="Basic and acidic residues" evidence="1">
    <location>
        <begin position="94"/>
        <end position="103"/>
    </location>
</feature>
<name>A0A3G6JAL3_9CORY</name>
<evidence type="ECO:0000313" key="4">
    <source>
        <dbReference type="Proteomes" id="UP000269019"/>
    </source>
</evidence>
<evidence type="ECO:0000256" key="2">
    <source>
        <dbReference type="SAM" id="Phobius"/>
    </source>
</evidence>
<dbReference type="AlphaFoldDB" id="A0A3G6JAL3"/>
<protein>
    <recommendedName>
        <fullName evidence="5">DUF3040 domain-containing protein</fullName>
    </recommendedName>
</protein>
<dbReference type="OrthoDB" id="5244024at2"/>
<keyword evidence="2" id="KW-1133">Transmembrane helix</keyword>
<dbReference type="EMBL" id="CP033896">
    <property type="protein sequence ID" value="AZA13958.1"/>
    <property type="molecule type" value="Genomic_DNA"/>
</dbReference>
<organism evidence="3 4">
    <name type="scientific">Corynebacterium choanae</name>
    <dbReference type="NCBI Taxonomy" id="1862358"/>
    <lineage>
        <taxon>Bacteria</taxon>
        <taxon>Bacillati</taxon>
        <taxon>Actinomycetota</taxon>
        <taxon>Actinomycetes</taxon>
        <taxon>Mycobacteriales</taxon>
        <taxon>Corynebacteriaceae</taxon>
        <taxon>Corynebacterium</taxon>
    </lineage>
</organism>
<gene>
    <name evidence="3" type="ORF">CCHOA_07830</name>
</gene>
<feature type="region of interest" description="Disordered" evidence="1">
    <location>
        <begin position="90"/>
        <end position="129"/>
    </location>
</feature>
<dbReference type="RefSeq" id="WP_123928744.1">
    <property type="nucleotide sequence ID" value="NZ_CP033896.1"/>
</dbReference>
<keyword evidence="2" id="KW-0812">Transmembrane</keyword>
<evidence type="ECO:0008006" key="5">
    <source>
        <dbReference type="Google" id="ProtNLM"/>
    </source>
</evidence>
<dbReference type="Pfam" id="PF11239">
    <property type="entry name" value="DUF3040"/>
    <property type="match status" value="1"/>
</dbReference>
<keyword evidence="2" id="KW-0472">Membrane</keyword>
<dbReference type="KEGG" id="ccho:CCHOA_07830"/>
<dbReference type="Proteomes" id="UP000269019">
    <property type="component" value="Chromosome"/>
</dbReference>
<dbReference type="InterPro" id="IPR021401">
    <property type="entry name" value="DUF3040"/>
</dbReference>
<sequence>MALSEHEQRALEEMERALIAEDPSFGSGFKEPSQSSPLLHLRAIALGLVGLVLLIAGVALSQTSIWLLLLSVAGFLLMFGAGVWALRGGGNKPEQTRQRHDLSDVLQAGGVSKPRTAAGDRLGDRMEDNFRRRFGRQ</sequence>
<evidence type="ECO:0000256" key="1">
    <source>
        <dbReference type="SAM" id="MobiDB-lite"/>
    </source>
</evidence>